<dbReference type="GO" id="GO:0004252">
    <property type="term" value="F:serine-type endopeptidase activity"/>
    <property type="evidence" value="ECO:0007669"/>
    <property type="project" value="InterPro"/>
</dbReference>
<dbReference type="InterPro" id="IPR033116">
    <property type="entry name" value="TRYPSIN_SER"/>
</dbReference>
<dbReference type="OMA" id="CCKIDEE"/>
<dbReference type="InterPro" id="IPR001314">
    <property type="entry name" value="Peptidase_S1A"/>
</dbReference>
<keyword evidence="3 5" id="KW-0720">Serine protease</keyword>
<dbReference type="PROSITE" id="PS50240">
    <property type="entry name" value="TRYPSIN_DOM"/>
    <property type="match status" value="1"/>
</dbReference>
<feature type="region of interest" description="Disordered" evidence="6">
    <location>
        <begin position="702"/>
        <end position="723"/>
    </location>
</feature>
<dbReference type="PROSITE" id="PS00135">
    <property type="entry name" value="TRYPSIN_SER"/>
    <property type="match status" value="1"/>
</dbReference>
<name>T1K623_TETUR</name>
<dbReference type="FunFam" id="2.40.10.10:FF:000006">
    <property type="entry name" value="Serine proteinase stubble"/>
    <property type="match status" value="1"/>
</dbReference>
<dbReference type="InterPro" id="IPR043504">
    <property type="entry name" value="Peptidase_S1_PA_chymotrypsin"/>
</dbReference>
<evidence type="ECO:0000313" key="10">
    <source>
        <dbReference type="Proteomes" id="UP000015104"/>
    </source>
</evidence>
<feature type="domain" description="Peptidase S1" evidence="8">
    <location>
        <begin position="455"/>
        <end position="697"/>
    </location>
</feature>
<keyword evidence="7" id="KW-1133">Transmembrane helix</keyword>
<dbReference type="Proteomes" id="UP000015104">
    <property type="component" value="Unassembled WGS sequence"/>
</dbReference>
<dbReference type="SMART" id="SM00020">
    <property type="entry name" value="Tryp_SPc"/>
    <property type="match status" value="1"/>
</dbReference>
<feature type="transmembrane region" description="Helical" evidence="7">
    <location>
        <begin position="30"/>
        <end position="51"/>
    </location>
</feature>
<evidence type="ECO:0000256" key="2">
    <source>
        <dbReference type="ARBA" id="ARBA00022801"/>
    </source>
</evidence>
<gene>
    <name evidence="9" type="primary">107360535</name>
</gene>
<dbReference type="CDD" id="cd00190">
    <property type="entry name" value="Tryp_SPc"/>
    <property type="match status" value="1"/>
</dbReference>
<feature type="compositionally biased region" description="Pro residues" evidence="6">
    <location>
        <begin position="155"/>
        <end position="177"/>
    </location>
</feature>
<evidence type="ECO:0000256" key="3">
    <source>
        <dbReference type="ARBA" id="ARBA00022825"/>
    </source>
</evidence>
<keyword evidence="1 5" id="KW-0645">Protease</keyword>
<dbReference type="EMBL" id="CAEY01001591">
    <property type="status" value="NOT_ANNOTATED_CDS"/>
    <property type="molecule type" value="Genomic_DNA"/>
</dbReference>
<sequence>MAWFRFPLLLHRFHHFHLYHQHNNLHNERIYFYLVSLIFLFSSVLVNPMVIDVFSDNGKPIRPVSCFDAKGNKGTCMFSLACRQSKGKPIGICKDTIYAKSCCQLPGDQPKPSNGFTSNIYSTTVPKLPSSTLTTTTKTTQVLTTLTTSSSSLPSPSPPPLPSPSSLPSPSPLPSSPPTTNATQTSTTQAPITKTTPTTPTTSTSTTPSTTTAAPTTGLTNGTNLTTTGRPTVTTPVVEKESSSTSTMSPTVTLSSSPLILQESSSTIGQTIADHPSSITPLPATLPTTMISTSAKTEATLSSLPWISSSTTTHVTSSSSTTEPTTILNTETTLSTDTISTIISSSTSSSFLTDTVTETVTTEIPSSPFSTASTDLTSTTASSSPSTKLSTLFTEISSVSPLAISSSQSITSTPITPATLPDSVGNLLNKILNVQRPYNNKLDCGVSPLKSMARVVGGRNAHFGEWPWQVLIKEATWLGLWMKTKCGGVLIDHRWVLTAAHCQPGFWGSLLVVVGEYDLTGDVENLKPIQKPVKRMIVHRNYNPTTFENDIALMELESPFDVQPHVVPICLPEPGEEFVGQVAHVAGWGKLSYGGPIPSILQVVKLPILANDKCQEMFNNAGHDKEIKSTFLCAGYTDGGKDSCEGDSGGPLMVQKSNGHWVLVGTVSHGIKCAEPNLPGVYMKTAAYRLWIDNIINKTVNQNNTNQTSSNNNNNISKTQLKT</sequence>
<dbReference type="STRING" id="32264.T1K623"/>
<dbReference type="InterPro" id="IPR001254">
    <property type="entry name" value="Trypsin_dom"/>
</dbReference>
<dbReference type="PANTHER" id="PTHR24253">
    <property type="entry name" value="TRANSMEMBRANE PROTEASE SERINE"/>
    <property type="match status" value="1"/>
</dbReference>
<dbReference type="KEGG" id="tut:107360535"/>
<dbReference type="HOGENOM" id="CLU_006842_17_0_1"/>
<dbReference type="PANTHER" id="PTHR24253:SF145">
    <property type="entry name" value="SERINE PROTEASE FILZIG"/>
    <property type="match status" value="1"/>
</dbReference>
<evidence type="ECO:0000313" key="9">
    <source>
        <dbReference type="EnsemblMetazoa" id="tetur05g08340.1"/>
    </source>
</evidence>
<evidence type="ECO:0000256" key="4">
    <source>
        <dbReference type="ARBA" id="ARBA00023157"/>
    </source>
</evidence>
<dbReference type="EnsemblMetazoa" id="tetur05g08340.1">
    <property type="protein sequence ID" value="tetur05g08340.1"/>
    <property type="gene ID" value="tetur05g08340"/>
</dbReference>
<keyword evidence="2 5" id="KW-0378">Hydrolase</keyword>
<dbReference type="eggNOG" id="KOG3627">
    <property type="taxonomic scope" value="Eukaryota"/>
</dbReference>
<evidence type="ECO:0000259" key="8">
    <source>
        <dbReference type="PROSITE" id="PS50240"/>
    </source>
</evidence>
<dbReference type="OrthoDB" id="414661at2759"/>
<keyword evidence="7" id="KW-0472">Membrane</keyword>
<feature type="compositionally biased region" description="Low complexity" evidence="6">
    <location>
        <begin position="178"/>
        <end position="257"/>
    </location>
</feature>
<dbReference type="PRINTS" id="PR00722">
    <property type="entry name" value="CHYMOTRYPSIN"/>
</dbReference>
<proteinExistence type="predicted"/>
<keyword evidence="7" id="KW-0812">Transmembrane</keyword>
<keyword evidence="10" id="KW-1185">Reference proteome</keyword>
<reference evidence="9" key="2">
    <citation type="submission" date="2015-06" db="UniProtKB">
        <authorList>
            <consortium name="EnsemblMetazoa"/>
        </authorList>
    </citation>
    <scope>IDENTIFICATION</scope>
</reference>
<dbReference type="PROSITE" id="PS00134">
    <property type="entry name" value="TRYPSIN_HIS"/>
    <property type="match status" value="1"/>
</dbReference>
<feature type="compositionally biased region" description="Low complexity" evidence="6">
    <location>
        <begin position="145"/>
        <end position="154"/>
    </location>
</feature>
<accession>T1K623</accession>
<dbReference type="Gene3D" id="2.40.10.10">
    <property type="entry name" value="Trypsin-like serine proteases"/>
    <property type="match status" value="1"/>
</dbReference>
<dbReference type="GO" id="GO:0006508">
    <property type="term" value="P:proteolysis"/>
    <property type="evidence" value="ECO:0007669"/>
    <property type="project" value="UniProtKB-KW"/>
</dbReference>
<protein>
    <recommendedName>
        <fullName evidence="8">Peptidase S1 domain-containing protein</fullName>
    </recommendedName>
</protein>
<evidence type="ECO:0000256" key="6">
    <source>
        <dbReference type="SAM" id="MobiDB-lite"/>
    </source>
</evidence>
<dbReference type="InterPro" id="IPR009003">
    <property type="entry name" value="Peptidase_S1_PA"/>
</dbReference>
<evidence type="ECO:0000256" key="1">
    <source>
        <dbReference type="ARBA" id="ARBA00022670"/>
    </source>
</evidence>
<dbReference type="AlphaFoldDB" id="T1K623"/>
<feature type="region of interest" description="Disordered" evidence="6">
    <location>
        <begin position="145"/>
        <end position="257"/>
    </location>
</feature>
<reference evidence="10" key="1">
    <citation type="submission" date="2011-08" db="EMBL/GenBank/DDBJ databases">
        <authorList>
            <person name="Rombauts S."/>
        </authorList>
    </citation>
    <scope>NUCLEOTIDE SEQUENCE</scope>
    <source>
        <strain evidence="10">London</strain>
    </source>
</reference>
<evidence type="ECO:0000256" key="7">
    <source>
        <dbReference type="SAM" id="Phobius"/>
    </source>
</evidence>
<organism evidence="9 10">
    <name type="scientific">Tetranychus urticae</name>
    <name type="common">Two-spotted spider mite</name>
    <dbReference type="NCBI Taxonomy" id="32264"/>
    <lineage>
        <taxon>Eukaryota</taxon>
        <taxon>Metazoa</taxon>
        <taxon>Ecdysozoa</taxon>
        <taxon>Arthropoda</taxon>
        <taxon>Chelicerata</taxon>
        <taxon>Arachnida</taxon>
        <taxon>Acari</taxon>
        <taxon>Acariformes</taxon>
        <taxon>Trombidiformes</taxon>
        <taxon>Prostigmata</taxon>
        <taxon>Eleutherengona</taxon>
        <taxon>Raphignathae</taxon>
        <taxon>Tetranychoidea</taxon>
        <taxon>Tetranychidae</taxon>
        <taxon>Tetranychus</taxon>
    </lineage>
</organism>
<dbReference type="InterPro" id="IPR018114">
    <property type="entry name" value="TRYPSIN_HIS"/>
</dbReference>
<keyword evidence="4" id="KW-1015">Disulfide bond</keyword>
<evidence type="ECO:0000256" key="5">
    <source>
        <dbReference type="RuleBase" id="RU363034"/>
    </source>
</evidence>
<dbReference type="Pfam" id="PF00089">
    <property type="entry name" value="Trypsin"/>
    <property type="match status" value="1"/>
</dbReference>
<dbReference type="SUPFAM" id="SSF50494">
    <property type="entry name" value="Trypsin-like serine proteases"/>
    <property type="match status" value="1"/>
</dbReference>